<feature type="compositionally biased region" description="Pro residues" evidence="1">
    <location>
        <begin position="320"/>
        <end position="331"/>
    </location>
</feature>
<feature type="domain" description="WW" evidence="3">
    <location>
        <begin position="328"/>
        <end position="362"/>
    </location>
</feature>
<dbReference type="EMBL" id="CAUYUJ010017960">
    <property type="protein sequence ID" value="CAK0879461.1"/>
    <property type="molecule type" value="Genomic_DNA"/>
</dbReference>
<evidence type="ECO:0000313" key="5">
    <source>
        <dbReference type="EMBL" id="CAK0879461.1"/>
    </source>
</evidence>
<feature type="chain" id="PRO_5047398545" description="J domain-containing protein" evidence="2">
    <location>
        <begin position="21"/>
        <end position="362"/>
    </location>
</feature>
<evidence type="ECO:0000256" key="2">
    <source>
        <dbReference type="SAM" id="SignalP"/>
    </source>
</evidence>
<dbReference type="SMART" id="SM00456">
    <property type="entry name" value="WW"/>
    <property type="match status" value="1"/>
</dbReference>
<dbReference type="SMART" id="SM00271">
    <property type="entry name" value="DnaJ"/>
    <property type="match status" value="1"/>
</dbReference>
<dbReference type="Proteomes" id="UP001189429">
    <property type="component" value="Unassembled WGS sequence"/>
</dbReference>
<name>A0ABN9W1U5_9DINO</name>
<dbReference type="InterPro" id="IPR036869">
    <property type="entry name" value="J_dom_sf"/>
</dbReference>
<dbReference type="InterPro" id="IPR036736">
    <property type="entry name" value="ACP-like_sf"/>
</dbReference>
<organism evidence="5 6">
    <name type="scientific">Prorocentrum cordatum</name>
    <dbReference type="NCBI Taxonomy" id="2364126"/>
    <lineage>
        <taxon>Eukaryota</taxon>
        <taxon>Sar</taxon>
        <taxon>Alveolata</taxon>
        <taxon>Dinophyceae</taxon>
        <taxon>Prorocentrales</taxon>
        <taxon>Prorocentraceae</taxon>
        <taxon>Prorocentrum</taxon>
    </lineage>
</organism>
<comment type="caution">
    <text evidence="5">The sequence shown here is derived from an EMBL/GenBank/DDBJ whole genome shotgun (WGS) entry which is preliminary data.</text>
</comment>
<dbReference type="SUPFAM" id="SSF51045">
    <property type="entry name" value="WW domain"/>
    <property type="match status" value="1"/>
</dbReference>
<evidence type="ECO:0008006" key="7">
    <source>
        <dbReference type="Google" id="ProtNLM"/>
    </source>
</evidence>
<dbReference type="CDD" id="cd00201">
    <property type="entry name" value="WW"/>
    <property type="match status" value="1"/>
</dbReference>
<dbReference type="Pfam" id="PF00226">
    <property type="entry name" value="DnaJ"/>
    <property type="match status" value="1"/>
</dbReference>
<protein>
    <recommendedName>
        <fullName evidence="7">J domain-containing protein</fullName>
    </recommendedName>
</protein>
<dbReference type="PROSITE" id="PS50020">
    <property type="entry name" value="WW_DOMAIN_2"/>
    <property type="match status" value="1"/>
</dbReference>
<accession>A0ABN9W1U5</accession>
<dbReference type="Gene3D" id="1.10.287.110">
    <property type="entry name" value="DnaJ domain"/>
    <property type="match status" value="1"/>
</dbReference>
<proteinExistence type="predicted"/>
<dbReference type="Gene3D" id="2.20.70.10">
    <property type="match status" value="1"/>
</dbReference>
<feature type="compositionally biased region" description="Low complexity" evidence="1">
    <location>
        <begin position="308"/>
        <end position="319"/>
    </location>
</feature>
<feature type="region of interest" description="Disordered" evidence="1">
    <location>
        <begin position="134"/>
        <end position="167"/>
    </location>
</feature>
<evidence type="ECO:0000256" key="1">
    <source>
        <dbReference type="SAM" id="MobiDB-lite"/>
    </source>
</evidence>
<dbReference type="InterPro" id="IPR001202">
    <property type="entry name" value="WW_dom"/>
</dbReference>
<evidence type="ECO:0000259" key="3">
    <source>
        <dbReference type="PROSITE" id="PS50020"/>
    </source>
</evidence>
<keyword evidence="2" id="KW-0732">Signal</keyword>
<evidence type="ECO:0000313" key="6">
    <source>
        <dbReference type="Proteomes" id="UP001189429"/>
    </source>
</evidence>
<evidence type="ECO:0000259" key="4">
    <source>
        <dbReference type="PROSITE" id="PS50076"/>
    </source>
</evidence>
<feature type="domain" description="J" evidence="4">
    <location>
        <begin position="57"/>
        <end position="131"/>
    </location>
</feature>
<feature type="region of interest" description="Disordered" evidence="1">
    <location>
        <begin position="292"/>
        <end position="335"/>
    </location>
</feature>
<dbReference type="SUPFAM" id="SSF46565">
    <property type="entry name" value="Chaperone J-domain"/>
    <property type="match status" value="1"/>
</dbReference>
<reference evidence="5" key="1">
    <citation type="submission" date="2023-10" db="EMBL/GenBank/DDBJ databases">
        <authorList>
            <person name="Chen Y."/>
            <person name="Shah S."/>
            <person name="Dougan E. K."/>
            <person name="Thang M."/>
            <person name="Chan C."/>
        </authorList>
    </citation>
    <scope>NUCLEOTIDE SEQUENCE [LARGE SCALE GENOMIC DNA]</scope>
</reference>
<feature type="signal peptide" evidence="2">
    <location>
        <begin position="1"/>
        <end position="20"/>
    </location>
</feature>
<dbReference type="CDD" id="cd06257">
    <property type="entry name" value="DnaJ"/>
    <property type="match status" value="1"/>
</dbReference>
<dbReference type="InterPro" id="IPR036020">
    <property type="entry name" value="WW_dom_sf"/>
</dbReference>
<dbReference type="InterPro" id="IPR001623">
    <property type="entry name" value="DnaJ_domain"/>
</dbReference>
<keyword evidence="6" id="KW-1185">Reference proteome</keyword>
<gene>
    <name evidence="5" type="ORF">PCOR1329_LOCUS62889</name>
</gene>
<dbReference type="Gene3D" id="1.10.1200.10">
    <property type="entry name" value="ACP-like"/>
    <property type="match status" value="1"/>
</dbReference>
<dbReference type="PROSITE" id="PS50076">
    <property type="entry name" value="DNAJ_2"/>
    <property type="match status" value="1"/>
</dbReference>
<sequence length="362" mass="39165">MRHGCLVGLLAAAAAALCHCWGAPRRAALAPGLARPVRGGRPWRTLTRRRAAPVSADPCTLLGLPPGTRDESEVRSAFRRLAKVYHPDVPETGDPDRFQALQEAASRLLEGEELPQFDISEAFRAQKTAFSPRRESVWSPPLTPLGSDGAPGIRPEDAKTYGGQVRGRPEGRAVVEDIIDRKMPNLIKIGDLPKQRGPASEATLRRVREVIADNFGIPAEQIEPAMRLDMLLPMEGDRNIGAKVVADVFLDLEEAFGIELLTVMVRTWVRSKLPADVTTVAELAGLLEAGASSPAGAAAPAPHPAPAPQAQQQQASAAPRPAPQPPGPLLPRPWEDRCTVADQRPYYWNPDTQEALWEPPVS</sequence>